<dbReference type="InterPro" id="IPR025291">
    <property type="entry name" value="DUF4153"/>
</dbReference>
<dbReference type="Proteomes" id="UP000308760">
    <property type="component" value="Unassembled WGS sequence"/>
</dbReference>
<name>A0A4S8QDT6_9ACTN</name>
<feature type="region of interest" description="Disordered" evidence="1">
    <location>
        <begin position="1"/>
        <end position="83"/>
    </location>
</feature>
<feature type="transmembrane region" description="Helical" evidence="2">
    <location>
        <begin position="241"/>
        <end position="259"/>
    </location>
</feature>
<feature type="region of interest" description="Disordered" evidence="1">
    <location>
        <begin position="567"/>
        <end position="611"/>
    </location>
</feature>
<dbReference type="Pfam" id="PF13687">
    <property type="entry name" value="DUF4153"/>
    <property type="match status" value="1"/>
</dbReference>
<feature type="compositionally biased region" description="Low complexity" evidence="1">
    <location>
        <begin position="47"/>
        <end position="64"/>
    </location>
</feature>
<feature type="transmembrane region" description="Helical" evidence="2">
    <location>
        <begin position="322"/>
        <end position="345"/>
    </location>
</feature>
<feature type="transmembrane region" description="Helical" evidence="2">
    <location>
        <begin position="462"/>
        <end position="481"/>
    </location>
</feature>
<feature type="transmembrane region" description="Helical" evidence="2">
    <location>
        <begin position="398"/>
        <end position="421"/>
    </location>
</feature>
<feature type="transmembrane region" description="Helical" evidence="2">
    <location>
        <begin position="163"/>
        <end position="191"/>
    </location>
</feature>
<proteinExistence type="predicted"/>
<evidence type="ECO:0000313" key="3">
    <source>
        <dbReference type="EMBL" id="THV38674.1"/>
    </source>
</evidence>
<feature type="transmembrane region" description="Helical" evidence="2">
    <location>
        <begin position="433"/>
        <end position="455"/>
    </location>
</feature>
<keyword evidence="2" id="KW-0472">Membrane</keyword>
<comment type="caution">
    <text evidence="3">The sequence shown here is derived from an EMBL/GenBank/DDBJ whole genome shotgun (WGS) entry which is preliminary data.</text>
</comment>
<dbReference type="EMBL" id="STGY01000067">
    <property type="protein sequence ID" value="THV38674.1"/>
    <property type="molecule type" value="Genomic_DNA"/>
</dbReference>
<reference evidence="3 4" key="2">
    <citation type="submission" date="2019-05" db="EMBL/GenBank/DDBJ databases">
        <title>Glycomyces buryatensis sp. nov.</title>
        <authorList>
            <person name="Nikitina E."/>
        </authorList>
    </citation>
    <scope>NUCLEOTIDE SEQUENCE [LARGE SCALE GENOMIC DNA]</scope>
    <source>
        <strain evidence="3 4">18</strain>
    </source>
</reference>
<feature type="transmembrane region" description="Helical" evidence="2">
    <location>
        <begin position="109"/>
        <end position="127"/>
    </location>
</feature>
<organism evidence="3 4">
    <name type="scientific">Glycomyces buryatensis</name>
    <dbReference type="NCBI Taxonomy" id="2570927"/>
    <lineage>
        <taxon>Bacteria</taxon>
        <taxon>Bacillati</taxon>
        <taxon>Actinomycetota</taxon>
        <taxon>Actinomycetes</taxon>
        <taxon>Glycomycetales</taxon>
        <taxon>Glycomycetaceae</taxon>
        <taxon>Glycomyces</taxon>
    </lineage>
</organism>
<feature type="compositionally biased region" description="Low complexity" evidence="1">
    <location>
        <begin position="71"/>
        <end position="83"/>
    </location>
</feature>
<reference evidence="4" key="1">
    <citation type="submission" date="2019-04" db="EMBL/GenBank/DDBJ databases">
        <title>Nocardioides xinjiangensis sp. nov.</title>
        <authorList>
            <person name="Liu S."/>
        </authorList>
    </citation>
    <scope>NUCLEOTIDE SEQUENCE [LARGE SCALE GENOMIC DNA]</scope>
    <source>
        <strain evidence="4">18</strain>
    </source>
</reference>
<evidence type="ECO:0000256" key="1">
    <source>
        <dbReference type="SAM" id="MobiDB-lite"/>
    </source>
</evidence>
<dbReference type="RefSeq" id="WP_136536259.1">
    <property type="nucleotide sequence ID" value="NZ_STGY01000067.1"/>
</dbReference>
<accession>A0A4S8QDT6</accession>
<sequence length="775" mass="84511">MSEPEATPTPSNTDGTGDSPADDQVEPETKQTPPEQAPARQADRPQPEQQAPSQPQPAQHAPSQMQPPPHHQQQLAHHPYTGPVLVGPPPALPYAQALRWQRAESGTPPWILLVAIAAALFGGWSAFHPEGVGIGLAATGIALIGVPLAAGGREDLVTRLPGAVIVAALWSVAAIRDAGWIVALCAIAALLLTPLALAPQRRFTGTAFALFAHLEGLAGSFKWARRSRSRKAVNTVRNLRVFGLTAALLVVFGGLFAAADASFANLVSGLLPRANPIDVFLRLLLASVLLVVVLLWSYLAAARPSFEPDEPFTTKPASRFELAVPLGALNLLFLAFIVMQARVLFGGDEYVQRTANLTMAEYARSGFWQLSFVAVLALIVIAVAAWKAPRRERGDRWVTRILLGGLCILSLAVVASALFRMSRYWESFGLTRLRLWVFTVEIWLAILFALVLFACWKLRAKWLPQAVLASGALTLIGLAAVNPDGVVARYNIDRFEDSGNLDLDYLETLSADAVPEIMELDDDNRECVLRWRESDWPERPLMAWNWGDSHGRELAFDYRIVPADDQPSCPSHLGTDFEENSRDDEYGAPELDGLDDATASEPEFETETEPVTPASSFFHWDTCDELDLTGADEMFGTSAKGDYGTVPDEANHNGASVGPNLAGEEVEGWLTCGYFGPGTRYLYLEVEQWDTWETEAGQLDAKRVANEGYGYEVTDLGSETMDGFIAVADNSFDYMFALDNVTFEATITDGPTGDEAELVCQKLTNHLAEMYLELA</sequence>
<gene>
    <name evidence="3" type="ORF">FAB82_19800</name>
</gene>
<evidence type="ECO:0000313" key="4">
    <source>
        <dbReference type="Proteomes" id="UP000308760"/>
    </source>
</evidence>
<keyword evidence="2" id="KW-1133">Transmembrane helix</keyword>
<dbReference type="AlphaFoldDB" id="A0A4S8QDT6"/>
<feature type="transmembrane region" description="Helical" evidence="2">
    <location>
        <begin position="365"/>
        <end position="386"/>
    </location>
</feature>
<protein>
    <submittedName>
        <fullName evidence="3">DUF4173 domain-containing protein</fullName>
    </submittedName>
</protein>
<feature type="transmembrane region" description="Helical" evidence="2">
    <location>
        <begin position="279"/>
        <end position="301"/>
    </location>
</feature>
<feature type="transmembrane region" description="Helical" evidence="2">
    <location>
        <begin position="133"/>
        <end position="151"/>
    </location>
</feature>
<dbReference type="OrthoDB" id="9767931at2"/>
<keyword evidence="2" id="KW-0812">Transmembrane</keyword>
<evidence type="ECO:0000256" key="2">
    <source>
        <dbReference type="SAM" id="Phobius"/>
    </source>
</evidence>
<keyword evidence="4" id="KW-1185">Reference proteome</keyword>